<dbReference type="InterPro" id="IPR036869">
    <property type="entry name" value="J_dom_sf"/>
</dbReference>
<dbReference type="Gene3D" id="1.10.287.110">
    <property type="entry name" value="DnaJ domain"/>
    <property type="match status" value="1"/>
</dbReference>
<accession>A0A512AMG8</accession>
<protein>
    <recommendedName>
        <fullName evidence="1">J domain-containing protein</fullName>
    </recommendedName>
</protein>
<keyword evidence="3" id="KW-1185">Reference proteome</keyword>
<dbReference type="SMART" id="SM00271">
    <property type="entry name" value="DnaJ"/>
    <property type="match status" value="1"/>
</dbReference>
<evidence type="ECO:0000313" key="2">
    <source>
        <dbReference type="EMBL" id="GEO00898.1"/>
    </source>
</evidence>
<dbReference type="InterPro" id="IPR001623">
    <property type="entry name" value="DnaJ_domain"/>
</dbReference>
<evidence type="ECO:0000259" key="1">
    <source>
        <dbReference type="PROSITE" id="PS50076"/>
    </source>
</evidence>
<dbReference type="CDD" id="cd06257">
    <property type="entry name" value="DnaJ"/>
    <property type="match status" value="1"/>
</dbReference>
<dbReference type="SUPFAM" id="SSF46565">
    <property type="entry name" value="Chaperone J-domain"/>
    <property type="match status" value="1"/>
</dbReference>
<feature type="domain" description="J" evidence="1">
    <location>
        <begin position="141"/>
        <end position="198"/>
    </location>
</feature>
<dbReference type="PROSITE" id="PS50076">
    <property type="entry name" value="DNAJ_2"/>
    <property type="match status" value="1"/>
</dbReference>
<dbReference type="RefSeq" id="WP_147160230.1">
    <property type="nucleotide sequence ID" value="NZ_BJYR01000018.1"/>
</dbReference>
<reference evidence="2 3" key="1">
    <citation type="submission" date="2019-07" db="EMBL/GenBank/DDBJ databases">
        <title>Whole genome shotgun sequence of Novosphingobium sediminis NBRC 106119.</title>
        <authorList>
            <person name="Hosoyama A."/>
            <person name="Uohara A."/>
            <person name="Ohji S."/>
            <person name="Ichikawa N."/>
        </authorList>
    </citation>
    <scope>NUCLEOTIDE SEQUENCE [LARGE SCALE GENOMIC DNA]</scope>
    <source>
        <strain evidence="2 3">NBRC 106119</strain>
    </source>
</reference>
<dbReference type="Pfam" id="PF00226">
    <property type="entry name" value="DnaJ"/>
    <property type="match status" value="1"/>
</dbReference>
<dbReference type="AlphaFoldDB" id="A0A512AMG8"/>
<gene>
    <name evidence="2" type="ORF">NSE01_27300</name>
</gene>
<evidence type="ECO:0000313" key="3">
    <source>
        <dbReference type="Proteomes" id="UP000321464"/>
    </source>
</evidence>
<dbReference type="OrthoDB" id="9786294at2"/>
<comment type="caution">
    <text evidence="2">The sequence shown here is derived from an EMBL/GenBank/DDBJ whole genome shotgun (WGS) entry which is preliminary data.</text>
</comment>
<organism evidence="2 3">
    <name type="scientific">Novosphingobium sediminis</name>
    <dbReference type="NCBI Taxonomy" id="707214"/>
    <lineage>
        <taxon>Bacteria</taxon>
        <taxon>Pseudomonadati</taxon>
        <taxon>Pseudomonadota</taxon>
        <taxon>Alphaproteobacteria</taxon>
        <taxon>Sphingomonadales</taxon>
        <taxon>Sphingomonadaceae</taxon>
        <taxon>Novosphingobium</taxon>
    </lineage>
</organism>
<dbReference type="Proteomes" id="UP000321464">
    <property type="component" value="Unassembled WGS sequence"/>
</dbReference>
<proteinExistence type="predicted"/>
<name>A0A512AMG8_9SPHN</name>
<dbReference type="EMBL" id="BJYR01000018">
    <property type="protein sequence ID" value="GEO00898.1"/>
    <property type="molecule type" value="Genomic_DNA"/>
</dbReference>
<sequence>MRQANNHSRFHGRVQGTGQLCAVPGCNEPGEFRAPGVRAPGFDGPGDYRWMCLEHVRAFNAGYDFFAGMTPEEIMAAQSPIAGWARETRVFRPDAGIDQAPRWNDFADPLDAIAQRARARREDALRRQEAARRGIGPEERKAYETMGLGFDADRKALRTRYSELVRRFHPDRNGGDRAYEGRLQAVIDAYNLLRATPAFGG</sequence>